<evidence type="ECO:0000256" key="4">
    <source>
        <dbReference type="SAM" id="MobiDB-lite"/>
    </source>
</evidence>
<name>A0AAN8IPH4_TRICO</name>
<sequence length="166" mass="18599">MENFNYTPMQRRGSKRRSRRTNRNPWTDGVGDDPGEYGVRGSPNTNLAAIFKSTKRKREKVVIDNTRYESLPMCGYEVRLPLGMKPYPSQKLMMVRMITALTKKLNFLAESPTGSGKTMALLASSCAWLDDYRKKRRSAVLTCPIHGEGSGASYASTKQEPAEGDL</sequence>
<feature type="non-terminal residue" evidence="6">
    <location>
        <position position="166"/>
    </location>
</feature>
<evidence type="ECO:0000256" key="2">
    <source>
        <dbReference type="ARBA" id="ARBA00022801"/>
    </source>
</evidence>
<dbReference type="InterPro" id="IPR045028">
    <property type="entry name" value="DinG/Rad3-like"/>
</dbReference>
<dbReference type="GO" id="GO:0005634">
    <property type="term" value="C:nucleus"/>
    <property type="evidence" value="ECO:0007669"/>
    <property type="project" value="TreeGrafter"/>
</dbReference>
<keyword evidence="2" id="KW-0378">Hydrolase</keyword>
<evidence type="ECO:0000256" key="3">
    <source>
        <dbReference type="ARBA" id="ARBA00022840"/>
    </source>
</evidence>
<dbReference type="GO" id="GO:0005524">
    <property type="term" value="F:ATP binding"/>
    <property type="evidence" value="ECO:0007669"/>
    <property type="project" value="UniProtKB-KW"/>
</dbReference>
<dbReference type="EMBL" id="WIXE01011244">
    <property type="protein sequence ID" value="KAK5976892.1"/>
    <property type="molecule type" value="Genomic_DNA"/>
</dbReference>
<dbReference type="PROSITE" id="PS51193">
    <property type="entry name" value="HELICASE_ATP_BIND_2"/>
    <property type="match status" value="1"/>
</dbReference>
<proteinExistence type="predicted"/>
<feature type="compositionally biased region" description="Basic residues" evidence="4">
    <location>
        <begin position="12"/>
        <end position="22"/>
    </location>
</feature>
<dbReference type="Gene3D" id="3.40.50.300">
    <property type="entry name" value="P-loop containing nucleotide triphosphate hydrolases"/>
    <property type="match status" value="1"/>
</dbReference>
<dbReference type="AlphaFoldDB" id="A0AAN8IPH4"/>
<dbReference type="PANTHER" id="PTHR11472:SF47">
    <property type="entry name" value="FANCONI ANEMIA GROUP J PROTEIN"/>
    <property type="match status" value="1"/>
</dbReference>
<evidence type="ECO:0000259" key="5">
    <source>
        <dbReference type="PROSITE" id="PS51193"/>
    </source>
</evidence>
<feature type="region of interest" description="Disordered" evidence="4">
    <location>
        <begin position="1"/>
        <end position="39"/>
    </location>
</feature>
<evidence type="ECO:0000256" key="1">
    <source>
        <dbReference type="ARBA" id="ARBA00022741"/>
    </source>
</evidence>
<dbReference type="InterPro" id="IPR014013">
    <property type="entry name" value="Helic_SF1/SF2_ATP-bd_DinG/Rad3"/>
</dbReference>
<keyword evidence="7" id="KW-1185">Reference proteome</keyword>
<comment type="caution">
    <text evidence="6">The sequence shown here is derived from an EMBL/GenBank/DDBJ whole genome shotgun (WGS) entry which is preliminary data.</text>
</comment>
<organism evidence="6 7">
    <name type="scientific">Trichostrongylus colubriformis</name>
    <name type="common">Black scour worm</name>
    <dbReference type="NCBI Taxonomy" id="6319"/>
    <lineage>
        <taxon>Eukaryota</taxon>
        <taxon>Metazoa</taxon>
        <taxon>Ecdysozoa</taxon>
        <taxon>Nematoda</taxon>
        <taxon>Chromadorea</taxon>
        <taxon>Rhabditida</taxon>
        <taxon>Rhabditina</taxon>
        <taxon>Rhabditomorpha</taxon>
        <taxon>Strongyloidea</taxon>
        <taxon>Trichostrongylidae</taxon>
        <taxon>Trichostrongylus</taxon>
    </lineage>
</organism>
<dbReference type="GO" id="GO:0006289">
    <property type="term" value="P:nucleotide-excision repair"/>
    <property type="evidence" value="ECO:0007669"/>
    <property type="project" value="TreeGrafter"/>
</dbReference>
<evidence type="ECO:0000313" key="7">
    <source>
        <dbReference type="Proteomes" id="UP001331761"/>
    </source>
</evidence>
<dbReference type="GO" id="GO:1990918">
    <property type="term" value="P:double-strand break repair involved in meiotic recombination"/>
    <property type="evidence" value="ECO:0007669"/>
    <property type="project" value="TreeGrafter"/>
</dbReference>
<dbReference type="GO" id="GO:0016787">
    <property type="term" value="F:hydrolase activity"/>
    <property type="evidence" value="ECO:0007669"/>
    <property type="project" value="UniProtKB-KW"/>
</dbReference>
<keyword evidence="1" id="KW-0547">Nucleotide-binding</keyword>
<gene>
    <name evidence="6" type="ORF">GCK32_017714</name>
</gene>
<accession>A0AAN8IPH4</accession>
<dbReference type="SUPFAM" id="SSF52540">
    <property type="entry name" value="P-loop containing nucleoside triphosphate hydrolases"/>
    <property type="match status" value="1"/>
</dbReference>
<dbReference type="GO" id="GO:0003678">
    <property type="term" value="F:DNA helicase activity"/>
    <property type="evidence" value="ECO:0007669"/>
    <property type="project" value="TreeGrafter"/>
</dbReference>
<reference evidence="6 7" key="1">
    <citation type="submission" date="2019-10" db="EMBL/GenBank/DDBJ databases">
        <title>Assembly and Annotation for the nematode Trichostrongylus colubriformis.</title>
        <authorList>
            <person name="Martin J."/>
        </authorList>
    </citation>
    <scope>NUCLEOTIDE SEQUENCE [LARGE SCALE GENOMIC DNA]</scope>
    <source>
        <strain evidence="6">G859</strain>
        <tissue evidence="6">Whole worm</tissue>
    </source>
</reference>
<keyword evidence="6" id="KW-0347">Helicase</keyword>
<feature type="domain" description="Helicase ATP-binding" evidence="5">
    <location>
        <begin position="76"/>
        <end position="166"/>
    </location>
</feature>
<dbReference type="PANTHER" id="PTHR11472">
    <property type="entry name" value="DNA REPAIR DEAD HELICASE RAD3/XP-D SUBFAMILY MEMBER"/>
    <property type="match status" value="1"/>
</dbReference>
<dbReference type="Proteomes" id="UP001331761">
    <property type="component" value="Unassembled WGS sequence"/>
</dbReference>
<dbReference type="InterPro" id="IPR027417">
    <property type="entry name" value="P-loop_NTPase"/>
</dbReference>
<protein>
    <submittedName>
        <fullName evidence="6">Helicase ATP-binding domain-containing protein</fullName>
    </submittedName>
</protein>
<keyword evidence="3 6" id="KW-0067">ATP-binding</keyword>
<evidence type="ECO:0000313" key="6">
    <source>
        <dbReference type="EMBL" id="KAK5976892.1"/>
    </source>
</evidence>